<dbReference type="GO" id="GO:0005840">
    <property type="term" value="C:ribosome"/>
    <property type="evidence" value="ECO:0007669"/>
    <property type="project" value="UniProtKB-KW"/>
</dbReference>
<keyword evidence="2" id="KW-0689">Ribosomal protein</keyword>
<dbReference type="PANTHER" id="PTHR10744">
    <property type="entry name" value="40S RIBOSOMAL PROTEIN S11 FAMILY MEMBER"/>
    <property type="match status" value="1"/>
</dbReference>
<evidence type="ECO:0000256" key="3">
    <source>
        <dbReference type="ARBA" id="ARBA00023274"/>
    </source>
</evidence>
<protein>
    <recommendedName>
        <fullName evidence="6">Ribosomal protein S17</fullName>
    </recommendedName>
</protein>
<dbReference type="GO" id="GO:0003735">
    <property type="term" value="F:structural constituent of ribosome"/>
    <property type="evidence" value="ECO:0007669"/>
    <property type="project" value="InterPro"/>
</dbReference>
<dbReference type="OMA" id="HKKYLVH"/>
<dbReference type="VEuPathDB" id="FungiDB:MGL_0072"/>
<gene>
    <name evidence="4" type="ORF">MGL_0072</name>
</gene>
<reference evidence="4 5" key="1">
    <citation type="journal article" date="2007" name="Proc. Natl. Acad. Sci. U.S.A.">
        <title>Dandruff-associated Malassezia genomes reveal convergent and divergent virulence traits shared with plant and human fungal pathogens.</title>
        <authorList>
            <person name="Xu J."/>
            <person name="Saunders C.W."/>
            <person name="Hu P."/>
            <person name="Grant R.A."/>
            <person name="Boekhout T."/>
            <person name="Kuramae E.E."/>
            <person name="Kronstad J.W."/>
            <person name="Deangelis Y.M."/>
            <person name="Reeder N.L."/>
            <person name="Johnstone K.R."/>
            <person name="Leland M."/>
            <person name="Fieno A.M."/>
            <person name="Begley W.M."/>
            <person name="Sun Y."/>
            <person name="Lacey M.P."/>
            <person name="Chaudhary T."/>
            <person name="Keough T."/>
            <person name="Chu L."/>
            <person name="Sears R."/>
            <person name="Yuan B."/>
            <person name="Dawson T.L.Jr."/>
        </authorList>
    </citation>
    <scope>NUCLEOTIDE SEQUENCE [LARGE SCALE GENOMIC DNA]</scope>
    <source>
        <strain evidence="5">ATCC MYA-4612 / CBS 7966</strain>
    </source>
</reference>
<dbReference type="GO" id="GO:0006412">
    <property type="term" value="P:translation"/>
    <property type="evidence" value="ECO:0007669"/>
    <property type="project" value="InterPro"/>
</dbReference>
<evidence type="ECO:0000256" key="2">
    <source>
        <dbReference type="ARBA" id="ARBA00022980"/>
    </source>
</evidence>
<dbReference type="InParanoid" id="A8PRK3"/>
<dbReference type="EMBL" id="AAYY01000001">
    <property type="protein sequence ID" value="EDP45083.1"/>
    <property type="molecule type" value="Genomic_DNA"/>
</dbReference>
<dbReference type="CDD" id="cd00364">
    <property type="entry name" value="Ribosomal_uS17"/>
    <property type="match status" value="1"/>
</dbReference>
<proteinExistence type="inferred from homology"/>
<dbReference type="KEGG" id="mgl:MGL_0072"/>
<organism evidence="4 5">
    <name type="scientific">Malassezia globosa (strain ATCC MYA-4612 / CBS 7966)</name>
    <name type="common">Dandruff-associated fungus</name>
    <dbReference type="NCBI Taxonomy" id="425265"/>
    <lineage>
        <taxon>Eukaryota</taxon>
        <taxon>Fungi</taxon>
        <taxon>Dikarya</taxon>
        <taxon>Basidiomycota</taxon>
        <taxon>Ustilaginomycotina</taxon>
        <taxon>Malasseziomycetes</taxon>
        <taxon>Malasseziales</taxon>
        <taxon>Malasseziaceae</taxon>
        <taxon>Malassezia</taxon>
    </lineage>
</organism>
<keyword evidence="5" id="KW-1185">Reference proteome</keyword>
<dbReference type="OrthoDB" id="274752at2759"/>
<dbReference type="STRING" id="425265.A8PRK3"/>
<dbReference type="GO" id="GO:1990904">
    <property type="term" value="C:ribonucleoprotein complex"/>
    <property type="evidence" value="ECO:0007669"/>
    <property type="project" value="UniProtKB-KW"/>
</dbReference>
<dbReference type="GO" id="GO:0005739">
    <property type="term" value="C:mitochondrion"/>
    <property type="evidence" value="ECO:0007669"/>
    <property type="project" value="TreeGrafter"/>
</dbReference>
<name>A8PRK3_MALGO</name>
<dbReference type="GeneID" id="5856603"/>
<dbReference type="Gene3D" id="2.40.50.140">
    <property type="entry name" value="Nucleic acid-binding proteins"/>
    <property type="match status" value="1"/>
</dbReference>
<dbReference type="InterPro" id="IPR000266">
    <property type="entry name" value="Ribosomal_uS17"/>
</dbReference>
<dbReference type="PANTHER" id="PTHR10744:SF1">
    <property type="entry name" value="SMALL RIBOSOMAL SUBUNIT PROTEIN US17M"/>
    <property type="match status" value="1"/>
</dbReference>
<dbReference type="InterPro" id="IPR012340">
    <property type="entry name" value="NA-bd_OB-fold"/>
</dbReference>
<dbReference type="AlphaFoldDB" id="A8PRK3"/>
<keyword evidence="3" id="KW-0687">Ribonucleoprotein</keyword>
<evidence type="ECO:0000256" key="1">
    <source>
        <dbReference type="ARBA" id="ARBA00010254"/>
    </source>
</evidence>
<evidence type="ECO:0008006" key="6">
    <source>
        <dbReference type="Google" id="ProtNLM"/>
    </source>
</evidence>
<dbReference type="RefSeq" id="XP_001732297.1">
    <property type="nucleotide sequence ID" value="XM_001732245.1"/>
</dbReference>
<dbReference type="SUPFAM" id="SSF50249">
    <property type="entry name" value="Nucleic acid-binding proteins"/>
    <property type="match status" value="1"/>
</dbReference>
<accession>A8PRK3</accession>
<dbReference type="Proteomes" id="UP000008837">
    <property type="component" value="Unassembled WGS sequence"/>
</dbReference>
<comment type="similarity">
    <text evidence="1">Belongs to the universal ribosomal protein uS17 family.</text>
</comment>
<evidence type="ECO:0000313" key="5">
    <source>
        <dbReference type="Proteomes" id="UP000008837"/>
    </source>
</evidence>
<dbReference type="Pfam" id="PF00366">
    <property type="entry name" value="Ribosomal_S17"/>
    <property type="match status" value="1"/>
</dbReference>
<evidence type="ECO:0000313" key="4">
    <source>
        <dbReference type="EMBL" id="EDP45083.1"/>
    </source>
</evidence>
<comment type="caution">
    <text evidence="4">The sequence shown here is derived from an EMBL/GenBank/DDBJ whole genome shotgun (WGS) entry which is preliminary data.</text>
</comment>
<sequence>MGATTLTGIVTKAGFMAKTVTMTVAKVKTHPKLHKTYVRHNKYLVHDPESSLSIGELIRAQACRPLSARKRFVVTERLGFQHGASTDATTQADAERLRRERTEASMPAAQREWLDIEQRVRDESLLIEDTKALLKKYPTFYKNEHWLATCNVACVFIP</sequence>